<dbReference type="KEGG" id="cpat:CLPA_c04790"/>
<keyword evidence="4" id="KW-1185">Reference proteome</keyword>
<proteinExistence type="predicted"/>
<dbReference type="RefSeq" id="WP_155760348.1">
    <property type="nucleotide sequence ID" value="NZ_ANZB01000001.1"/>
</dbReference>
<reference evidence="2" key="2">
    <citation type="submission" date="2015-10" db="EMBL/GenBank/DDBJ databases">
        <title>Improved Draft Genome Sequence of Clostridium pasteurianum Strain ATCC 6013 (DSM 525) Using a Hybrid Next-Generation Sequencing Approach.</title>
        <authorList>
            <person name="Pyne M.E."/>
            <person name="Utturkar S.M."/>
            <person name="Brown S.D."/>
            <person name="Moo-Young M."/>
            <person name="Chung D.A."/>
            <person name="Chou P.C."/>
        </authorList>
    </citation>
    <scope>NUCLEOTIDE SEQUENCE</scope>
    <source>
        <strain evidence="2">ATCC 6013</strain>
    </source>
</reference>
<evidence type="ECO:0000313" key="4">
    <source>
        <dbReference type="Proteomes" id="UP000030905"/>
    </source>
</evidence>
<reference evidence="2 3" key="3">
    <citation type="journal article" name="Genome Announc.">
        <title>Improved Draft Genome Sequence of Clostridium pasteurianum Strain ATCC 6013 (DSM 525) Using a Hybrid Next-Generation Sequencing Approach.</title>
        <authorList>
            <person name="Pyne M.E."/>
            <person name="Utturkar S."/>
            <person name="Brown S.D."/>
            <person name="Moo-Young M."/>
            <person name="Chung D.A."/>
            <person name="Chou C.P."/>
        </authorList>
    </citation>
    <scope>NUCLEOTIDE SEQUENCE [LARGE SCALE GENOMIC DNA]</scope>
    <source>
        <strain evidence="2 3">ATCC 6013</strain>
    </source>
</reference>
<dbReference type="Proteomes" id="UP000030905">
    <property type="component" value="Chromosome"/>
</dbReference>
<evidence type="ECO:0000313" key="3">
    <source>
        <dbReference type="Proteomes" id="UP000028042"/>
    </source>
</evidence>
<evidence type="ECO:0000313" key="2">
    <source>
        <dbReference type="EMBL" id="KRU13421.1"/>
    </source>
</evidence>
<gene>
    <name evidence="1" type="ORF">CLPA_c04790</name>
    <name evidence="2" type="ORF">CP6013_02669</name>
</gene>
<organism evidence="1 4">
    <name type="scientific">Clostridium pasteurianum DSM 525 = ATCC 6013</name>
    <dbReference type="NCBI Taxonomy" id="1262449"/>
    <lineage>
        <taxon>Bacteria</taxon>
        <taxon>Bacillati</taxon>
        <taxon>Bacillota</taxon>
        <taxon>Clostridia</taxon>
        <taxon>Eubacteriales</taxon>
        <taxon>Clostridiaceae</taxon>
        <taxon>Clostridium</taxon>
    </lineage>
</organism>
<dbReference type="GeneID" id="93076198"/>
<dbReference type="AlphaFoldDB" id="A0A0H3IZV6"/>
<dbReference type="EMBL" id="CP009268">
    <property type="protein sequence ID" value="AJA50567.1"/>
    <property type="molecule type" value="Genomic_DNA"/>
</dbReference>
<reference evidence="1 4" key="1">
    <citation type="journal article" date="2015" name="Genome Announc.">
        <title>Complete Genome Sequence of the Nitrogen-Fixing and Solvent-Producing Clostridium pasteurianum DSM 525.</title>
        <authorList>
            <person name="Poehlein A."/>
            <person name="Grosse-Honebrink A."/>
            <person name="Zhang Y."/>
            <person name="Minton N.P."/>
            <person name="Daniel R."/>
        </authorList>
    </citation>
    <scope>NUCLEOTIDE SEQUENCE [LARGE SCALE GENOMIC DNA]</scope>
    <source>
        <strain evidence="1">DSM 525</strain>
        <strain evidence="4">DSM 525 / ATCC 6013</strain>
    </source>
</reference>
<dbReference type="Proteomes" id="UP000028042">
    <property type="component" value="Unassembled WGS sequence"/>
</dbReference>
<protein>
    <submittedName>
        <fullName evidence="1">Uncharacterized protein</fullName>
    </submittedName>
</protein>
<dbReference type="EMBL" id="JPGY02000001">
    <property type="protein sequence ID" value="KRU13421.1"/>
    <property type="molecule type" value="Genomic_DNA"/>
</dbReference>
<sequence length="46" mass="5372">MKEVNVKSKNEETTKINKYEDILEKLEEKEEFWGCGANACYINSTN</sequence>
<dbReference type="PATRIC" id="fig|1262449.7.peg.465"/>
<dbReference type="KEGG" id="cpae:CPAST_c04790"/>
<evidence type="ECO:0000313" key="1">
    <source>
        <dbReference type="EMBL" id="AJA50567.1"/>
    </source>
</evidence>
<name>A0A0H3IZV6_CLOPA</name>
<accession>A0A0H3IZV6</accession>